<proteinExistence type="predicted"/>
<evidence type="ECO:0000256" key="5">
    <source>
        <dbReference type="ARBA" id="ARBA00023163"/>
    </source>
</evidence>
<reference evidence="8 9" key="1">
    <citation type="journal article" date="2015" name="Genome Announc.">
        <title>Draft Genome Sequence and Gene Annotation of the Entomopathogenic Fungus Verticillium hemipterigenum.</title>
        <authorList>
            <person name="Horn F."/>
            <person name="Habel A."/>
            <person name="Scharf D.H."/>
            <person name="Dworschak J."/>
            <person name="Brakhage A.A."/>
            <person name="Guthke R."/>
            <person name="Hertweck C."/>
            <person name="Linde J."/>
        </authorList>
    </citation>
    <scope>NUCLEOTIDE SEQUENCE [LARGE SCALE GENOMIC DNA]</scope>
</reference>
<keyword evidence="1" id="KW-0479">Metal-binding</keyword>
<name>A0A0A1T5D2_9HYPO</name>
<evidence type="ECO:0000256" key="3">
    <source>
        <dbReference type="ARBA" id="ARBA00023015"/>
    </source>
</evidence>
<keyword evidence="3" id="KW-0805">Transcription regulation</keyword>
<evidence type="ECO:0000259" key="7">
    <source>
        <dbReference type="PROSITE" id="PS50048"/>
    </source>
</evidence>
<dbReference type="GO" id="GO:0000981">
    <property type="term" value="F:DNA-binding transcription factor activity, RNA polymerase II-specific"/>
    <property type="evidence" value="ECO:0007669"/>
    <property type="project" value="InterPro"/>
</dbReference>
<evidence type="ECO:0000313" key="9">
    <source>
        <dbReference type="Proteomes" id="UP000039046"/>
    </source>
</evidence>
<evidence type="ECO:0000313" key="8">
    <source>
        <dbReference type="EMBL" id="CEJ92376.1"/>
    </source>
</evidence>
<organism evidence="8 9">
    <name type="scientific">[Torrubiella] hemipterigena</name>
    <dbReference type="NCBI Taxonomy" id="1531966"/>
    <lineage>
        <taxon>Eukaryota</taxon>
        <taxon>Fungi</taxon>
        <taxon>Dikarya</taxon>
        <taxon>Ascomycota</taxon>
        <taxon>Pezizomycotina</taxon>
        <taxon>Sordariomycetes</taxon>
        <taxon>Hypocreomycetidae</taxon>
        <taxon>Hypocreales</taxon>
        <taxon>Clavicipitaceae</taxon>
        <taxon>Clavicipitaceae incertae sedis</taxon>
        <taxon>'Torrubiella' clade</taxon>
    </lineage>
</organism>
<evidence type="ECO:0000256" key="1">
    <source>
        <dbReference type="ARBA" id="ARBA00022723"/>
    </source>
</evidence>
<evidence type="ECO:0000256" key="6">
    <source>
        <dbReference type="ARBA" id="ARBA00023242"/>
    </source>
</evidence>
<feature type="domain" description="Zn(2)-C6 fungal-type" evidence="7">
    <location>
        <begin position="37"/>
        <end position="67"/>
    </location>
</feature>
<keyword evidence="9" id="KW-1185">Reference proteome</keyword>
<keyword evidence="5" id="KW-0804">Transcription</keyword>
<dbReference type="InterPro" id="IPR052360">
    <property type="entry name" value="Transcr_Regulatory_Proteins"/>
</dbReference>
<keyword evidence="6" id="KW-0539">Nucleus</keyword>
<dbReference type="AlphaFoldDB" id="A0A0A1T5D2"/>
<evidence type="ECO:0000256" key="4">
    <source>
        <dbReference type="ARBA" id="ARBA00023125"/>
    </source>
</evidence>
<dbReference type="PROSITE" id="PS00463">
    <property type="entry name" value="ZN2_CY6_FUNGAL_1"/>
    <property type="match status" value="1"/>
</dbReference>
<dbReference type="HOGENOM" id="CLU_011409_6_2_1"/>
<dbReference type="Pfam" id="PF00172">
    <property type="entry name" value="Zn_clus"/>
    <property type="match status" value="1"/>
</dbReference>
<dbReference type="CDD" id="cd00067">
    <property type="entry name" value="GAL4"/>
    <property type="match status" value="1"/>
</dbReference>
<dbReference type="PANTHER" id="PTHR36206">
    <property type="entry name" value="ASPERCRYPTIN BIOSYNTHESIS CLUSTER-SPECIFIC TRANSCRIPTION REGULATOR ATNN-RELATED"/>
    <property type="match status" value="1"/>
</dbReference>
<sequence>MRGYTVLRPKAIEPSIYTSAVTAPRLQKKQHPRSRTGCLTCRNRRVKCDESQPICKRCAIARLACEYRKPKQARQLHQAVWLQPATVLCPDGIQPVGYEIDLFGTFRSSMVTLFAGMFNNRFWRFDVPTAAQVYPSMWHAAVALTAIHKSIKVDKQPVTPPDADSTLVPRNQLYRYALMHFNKSIQYLATVVSSYGENLGNMRYKDKEMIIMTNILYIGLCGVLRDEQQVTSQCWNLVNILETMKFGEEDPSSRRGIMAYKDLLSIILIIDTVISQQTSLPERWARKWVVKCPAVNRFTSMTDAYLALLPTQYPNLLDRETFVSPQDQGPLRTNVRLDMIEEYNANLDAFVRSGCTFTPSERETIDALQLFMDASVLREQAILATTREEVRIVNDKIFLILDRFEQGMARTSLVDGPYSTEPPPFVFGPSYGKVLQIMIIISSRPEVRWKGIELMRKWPYNEATNRSEAIVSLYEAMMEHCRTGPERTLPFQKSGLPIAIRLSDSNVDPYNGCECIPDYHICGGHKMGNYERDLIGPSPRVGILSWYERLNNLPISAWYPYNP</sequence>
<accession>A0A0A1T5D2</accession>
<keyword evidence="4" id="KW-0238">DNA-binding</keyword>
<evidence type="ECO:0000256" key="2">
    <source>
        <dbReference type="ARBA" id="ARBA00022833"/>
    </source>
</evidence>
<dbReference type="GO" id="GO:0008270">
    <property type="term" value="F:zinc ion binding"/>
    <property type="evidence" value="ECO:0007669"/>
    <property type="project" value="InterPro"/>
</dbReference>
<protein>
    <recommendedName>
        <fullName evidence="7">Zn(2)-C6 fungal-type domain-containing protein</fullName>
    </recommendedName>
</protein>
<dbReference type="SUPFAM" id="SSF57701">
    <property type="entry name" value="Zn2/Cys6 DNA-binding domain"/>
    <property type="match status" value="1"/>
</dbReference>
<gene>
    <name evidence="8" type="ORF">VHEMI08031</name>
</gene>
<dbReference type="Proteomes" id="UP000039046">
    <property type="component" value="Unassembled WGS sequence"/>
</dbReference>
<dbReference type="InterPro" id="IPR036864">
    <property type="entry name" value="Zn2-C6_fun-type_DNA-bd_sf"/>
</dbReference>
<dbReference type="PANTHER" id="PTHR36206:SF13">
    <property type="entry name" value="TRANSCRIPTIONAL REGULATORY PROTEIN MOC3"/>
    <property type="match status" value="1"/>
</dbReference>
<dbReference type="InterPro" id="IPR001138">
    <property type="entry name" value="Zn2Cys6_DnaBD"/>
</dbReference>
<dbReference type="PROSITE" id="PS50048">
    <property type="entry name" value="ZN2_CY6_FUNGAL_2"/>
    <property type="match status" value="1"/>
</dbReference>
<dbReference type="EMBL" id="CDHN01000004">
    <property type="protein sequence ID" value="CEJ92376.1"/>
    <property type="molecule type" value="Genomic_DNA"/>
</dbReference>
<dbReference type="SMART" id="SM00066">
    <property type="entry name" value="GAL4"/>
    <property type="match status" value="1"/>
</dbReference>
<dbReference type="OrthoDB" id="1919336at2759"/>
<dbReference type="GO" id="GO:0003677">
    <property type="term" value="F:DNA binding"/>
    <property type="evidence" value="ECO:0007669"/>
    <property type="project" value="UniProtKB-KW"/>
</dbReference>
<dbReference type="Gene3D" id="4.10.240.10">
    <property type="entry name" value="Zn(2)-C6 fungal-type DNA-binding domain"/>
    <property type="match status" value="1"/>
</dbReference>
<keyword evidence="2" id="KW-0862">Zinc</keyword>